<reference evidence="1" key="1">
    <citation type="submission" date="2018-05" db="EMBL/GenBank/DDBJ databases">
        <authorList>
            <person name="Lanie J.A."/>
            <person name="Ng W.-L."/>
            <person name="Kazmierczak K.M."/>
            <person name="Andrzejewski T.M."/>
            <person name="Davidsen T.M."/>
            <person name="Wayne K.J."/>
            <person name="Tettelin H."/>
            <person name="Glass J.I."/>
            <person name="Rusch D."/>
            <person name="Podicherti R."/>
            <person name="Tsui H.-C.T."/>
            <person name="Winkler M.E."/>
        </authorList>
    </citation>
    <scope>NUCLEOTIDE SEQUENCE</scope>
</reference>
<gene>
    <name evidence="1" type="ORF">METZ01_LOCUS339128</name>
</gene>
<dbReference type="AlphaFoldDB" id="A0A382QLB1"/>
<accession>A0A382QLB1</accession>
<proteinExistence type="predicted"/>
<organism evidence="1">
    <name type="scientific">marine metagenome</name>
    <dbReference type="NCBI Taxonomy" id="408172"/>
    <lineage>
        <taxon>unclassified sequences</taxon>
        <taxon>metagenomes</taxon>
        <taxon>ecological metagenomes</taxon>
    </lineage>
</organism>
<name>A0A382QLB1_9ZZZZ</name>
<dbReference type="EMBL" id="UINC01115329">
    <property type="protein sequence ID" value="SVC86274.1"/>
    <property type="molecule type" value="Genomic_DNA"/>
</dbReference>
<protein>
    <submittedName>
        <fullName evidence="1">Uncharacterized protein</fullName>
    </submittedName>
</protein>
<sequence length="76" mass="8838">VSFQWTTWSVPGSKVEILYQERQVTGDQCDRMLIKRAFGDLVQLSYAKIQQGASIIYFGERTVFGKSLDCRLDRFR</sequence>
<evidence type="ECO:0000313" key="1">
    <source>
        <dbReference type="EMBL" id="SVC86274.1"/>
    </source>
</evidence>
<feature type="non-terminal residue" evidence="1">
    <location>
        <position position="1"/>
    </location>
</feature>